<accession>A0A2A2H7Q6</accession>
<dbReference type="AlphaFoldDB" id="A0A2A2H7Q6"/>
<evidence type="ECO:0000259" key="8">
    <source>
        <dbReference type="PROSITE" id="PS50112"/>
    </source>
</evidence>
<dbReference type="Gene3D" id="3.30.450.40">
    <property type="match status" value="1"/>
</dbReference>
<feature type="domain" description="PAS" evidence="8">
    <location>
        <begin position="419"/>
        <end position="494"/>
    </location>
</feature>
<dbReference type="Pfam" id="PF02518">
    <property type="entry name" value="HATPase_c"/>
    <property type="match status" value="1"/>
</dbReference>
<dbReference type="InterPro" id="IPR052162">
    <property type="entry name" value="Sensor_kinase/Photoreceptor"/>
</dbReference>
<dbReference type="SMART" id="SM00387">
    <property type="entry name" value="HATPase_c"/>
    <property type="match status" value="1"/>
</dbReference>
<protein>
    <recommendedName>
        <fullName evidence="2">histidine kinase</fullName>
        <ecNumber evidence="2">2.7.13.3</ecNumber>
    </recommendedName>
</protein>
<dbReference type="PROSITE" id="PS50109">
    <property type="entry name" value="HIS_KIN"/>
    <property type="match status" value="1"/>
</dbReference>
<dbReference type="InterPro" id="IPR013655">
    <property type="entry name" value="PAS_fold_3"/>
</dbReference>
<dbReference type="CDD" id="cd00082">
    <property type="entry name" value="HisKA"/>
    <property type="match status" value="1"/>
</dbReference>
<dbReference type="PRINTS" id="PR00344">
    <property type="entry name" value="BCTRLSENSOR"/>
</dbReference>
<dbReference type="PROSITE" id="PS50113">
    <property type="entry name" value="PAC"/>
    <property type="match status" value="5"/>
</dbReference>
<dbReference type="CDD" id="cd00130">
    <property type="entry name" value="PAS"/>
    <property type="match status" value="5"/>
</dbReference>
<dbReference type="SUPFAM" id="SSF55781">
    <property type="entry name" value="GAF domain-like"/>
    <property type="match status" value="1"/>
</dbReference>
<feature type="domain" description="PAS" evidence="8">
    <location>
        <begin position="42"/>
        <end position="113"/>
    </location>
</feature>
<dbReference type="OrthoDB" id="81409at2157"/>
<dbReference type="SUPFAM" id="SSF55785">
    <property type="entry name" value="PYP-like sensor domain (PAS domain)"/>
    <property type="match status" value="6"/>
</dbReference>
<dbReference type="InterPro" id="IPR003661">
    <property type="entry name" value="HisK_dim/P_dom"/>
</dbReference>
<dbReference type="EMBL" id="LMVM01000007">
    <property type="protein sequence ID" value="PAV05356.1"/>
    <property type="molecule type" value="Genomic_DNA"/>
</dbReference>
<organism evidence="10 11">
    <name type="scientific">Methanobacterium bryantii</name>
    <dbReference type="NCBI Taxonomy" id="2161"/>
    <lineage>
        <taxon>Archaea</taxon>
        <taxon>Methanobacteriati</taxon>
        <taxon>Methanobacteriota</taxon>
        <taxon>Methanomada group</taxon>
        <taxon>Methanobacteria</taxon>
        <taxon>Methanobacteriales</taxon>
        <taxon>Methanobacteriaceae</taxon>
        <taxon>Methanobacterium</taxon>
    </lineage>
</organism>
<dbReference type="InterPro" id="IPR004358">
    <property type="entry name" value="Sig_transdc_His_kin-like_C"/>
</dbReference>
<dbReference type="InterPro" id="IPR000700">
    <property type="entry name" value="PAS-assoc_C"/>
</dbReference>
<feature type="domain" description="PAC" evidence="9">
    <location>
        <begin position="366"/>
        <end position="418"/>
    </location>
</feature>
<feature type="coiled-coil region" evidence="6">
    <location>
        <begin position="966"/>
        <end position="993"/>
    </location>
</feature>
<evidence type="ECO:0000313" key="11">
    <source>
        <dbReference type="Proteomes" id="UP000217784"/>
    </source>
</evidence>
<dbReference type="PANTHER" id="PTHR43304:SF1">
    <property type="entry name" value="PAC DOMAIN-CONTAINING PROTEIN"/>
    <property type="match status" value="1"/>
</dbReference>
<dbReference type="SMART" id="SM00091">
    <property type="entry name" value="PAS"/>
    <property type="match status" value="6"/>
</dbReference>
<dbReference type="SMART" id="SM00086">
    <property type="entry name" value="PAC"/>
    <property type="match status" value="6"/>
</dbReference>
<feature type="domain" description="PAC" evidence="9">
    <location>
        <begin position="622"/>
        <end position="673"/>
    </location>
</feature>
<proteinExistence type="predicted"/>
<dbReference type="Pfam" id="PF13426">
    <property type="entry name" value="PAS_9"/>
    <property type="match status" value="5"/>
</dbReference>
<keyword evidence="5" id="KW-0418">Kinase</keyword>
<dbReference type="Gene3D" id="3.30.450.20">
    <property type="entry name" value="PAS domain"/>
    <property type="match status" value="6"/>
</dbReference>
<evidence type="ECO:0000259" key="9">
    <source>
        <dbReference type="PROSITE" id="PS50113"/>
    </source>
</evidence>
<dbReference type="InterPro" id="IPR005467">
    <property type="entry name" value="His_kinase_dom"/>
</dbReference>
<keyword evidence="4" id="KW-0808">Transferase</keyword>
<evidence type="ECO:0000256" key="3">
    <source>
        <dbReference type="ARBA" id="ARBA00022553"/>
    </source>
</evidence>
<keyword evidence="11" id="KW-1185">Reference proteome</keyword>
<feature type="domain" description="Histidine kinase" evidence="7">
    <location>
        <begin position="996"/>
        <end position="1210"/>
    </location>
</feature>
<dbReference type="RefSeq" id="WP_069584737.1">
    <property type="nucleotide sequence ID" value="NZ_LMVM01000007.1"/>
</dbReference>
<dbReference type="PROSITE" id="PS50112">
    <property type="entry name" value="PAS"/>
    <property type="match status" value="5"/>
</dbReference>
<dbReference type="InterPro" id="IPR001610">
    <property type="entry name" value="PAC"/>
</dbReference>
<sequence>MKGENKIEEQLIDELESLRRRIAELEKSEADLKQVEEALRESEERYRVLYDDNPSMYFTVDMKGIIASVNRFGAERLGYMPHELIGQSMILKVFYEKDREFAAQNLRYSLENYGQVFQWEQRKMRKDGSIIWVEETARAMKGLNGKIVVFIVCADITERKKAGKELLESEEKFRKLFNKADDIITLSMLQENMMPGRFIEVNKAAIQKLGYSTDEFLNMTPNDIVHPDVPVSVSEVASEMLKNGHSRHESILVTKDGSKIPVEVLTHFFKLRGKDVILAISRDIAERKKAEEKISRLADIVESSDDAIISQTFDGIITTWNKGAEKIYGYSAHEMIGKYVYILFDPSQYEKVERSMNKIKRGEKIAHYEAKRTRNDGKEIYVSANLSPIKNPEGQITGISVIARDITEHKKMEETLKESEEKFREIFNSVNDVMVLSEVKENGMPGQFIEVNNATIKKLGYNRDKLLNMAPTDLFTPDSQAKIPQIAIELQKKGYVTFESVSITKDRREIPVDVSVHFFKLRGEDVAIAIAHDITERKEAEKELFESEQKYKTLFNSTPDYTILVGVDGNLMDVNGAAQEVTGLSEENLVGKNFTELEILLGEEMHLHIEKVSQILKGRTVKPYESKFIDKNGETHYVETYLKPLKKNGKLFAFDVIAHDITKRKKAEDALKESEAKFRGIFNQADDMISLMNIGEDCKSARYIEVNEVGIKRLGYSREELLNMGPCKIDEGSKTSNRIEKLMRDGRARFETVHVSKDGNRIPVDVNIQFIDYDGKRAALEIVRDITESKKAEKEIKRSNRILNGITQIFREALTAETEEKLGKTCLNVCEEVTGSKFGFICEVNEEGTLDTTAISDPGWSECKMPQSDAVKFIKGMKIHGLYGGAVKLEKPVLTNDPASYPDSIGTPEGHPLITAYLGFPLKYGDKVIGVIGLANKKGGYTLEDQESVEILSVAIVEALMSFRSRNAVIEYRDQLEETVKELERSNYELQSFAYITSHDLQEPLRTIASFAQLIERRYKGKLDPDADEFIDFMVDGASRMKKMIQGLLDYSRVGTRGHEFREFKAETALSYALNNLGTAISEVNAEITSDPLPVVLADEDQIIRVFQNLIGNAIKFRREGVTPKIHVSVKRKHNEYVFSVSDNGIGLEEQYSDKIFEVFKRLHAIGEYQGAGIGLAIVKRIIDRHGGRIWVKSELGKGSTFYFTISISE</sequence>
<dbReference type="InterPro" id="IPR036890">
    <property type="entry name" value="HATPase_C_sf"/>
</dbReference>
<dbReference type="Gene3D" id="3.30.565.10">
    <property type="entry name" value="Histidine kinase-like ATPase, C-terminal domain"/>
    <property type="match status" value="1"/>
</dbReference>
<evidence type="ECO:0000256" key="4">
    <source>
        <dbReference type="ARBA" id="ARBA00022679"/>
    </source>
</evidence>
<dbReference type="GO" id="GO:0000155">
    <property type="term" value="F:phosphorelay sensor kinase activity"/>
    <property type="evidence" value="ECO:0007669"/>
    <property type="project" value="InterPro"/>
</dbReference>
<evidence type="ECO:0000256" key="2">
    <source>
        <dbReference type="ARBA" id="ARBA00012438"/>
    </source>
</evidence>
<evidence type="ECO:0000259" key="7">
    <source>
        <dbReference type="PROSITE" id="PS50109"/>
    </source>
</evidence>
<keyword evidence="6" id="KW-0175">Coiled coil</keyword>
<dbReference type="InterPro" id="IPR029016">
    <property type="entry name" value="GAF-like_dom_sf"/>
</dbReference>
<dbReference type="FunFam" id="3.30.565.10:FF:000006">
    <property type="entry name" value="Sensor histidine kinase WalK"/>
    <property type="match status" value="1"/>
</dbReference>
<evidence type="ECO:0000256" key="1">
    <source>
        <dbReference type="ARBA" id="ARBA00000085"/>
    </source>
</evidence>
<dbReference type="InterPro" id="IPR035965">
    <property type="entry name" value="PAS-like_dom_sf"/>
</dbReference>
<dbReference type="SMART" id="SM00388">
    <property type="entry name" value="HisKA"/>
    <property type="match status" value="1"/>
</dbReference>
<dbReference type="Pfam" id="PF13185">
    <property type="entry name" value="GAF_2"/>
    <property type="match status" value="1"/>
</dbReference>
<comment type="catalytic activity">
    <reaction evidence="1">
        <text>ATP + protein L-histidine = ADP + protein N-phospho-L-histidine.</text>
        <dbReference type="EC" id="2.7.13.3"/>
    </reaction>
</comment>
<evidence type="ECO:0000256" key="5">
    <source>
        <dbReference type="ARBA" id="ARBA00022777"/>
    </source>
</evidence>
<dbReference type="Proteomes" id="UP000217784">
    <property type="component" value="Unassembled WGS sequence"/>
</dbReference>
<feature type="domain" description="PAC" evidence="9">
    <location>
        <begin position="117"/>
        <end position="168"/>
    </location>
</feature>
<dbReference type="Gene3D" id="1.10.287.130">
    <property type="match status" value="1"/>
</dbReference>
<dbReference type="InterPro" id="IPR003018">
    <property type="entry name" value="GAF"/>
</dbReference>
<name>A0A2A2H7Q6_METBR</name>
<dbReference type="NCBIfam" id="TIGR00229">
    <property type="entry name" value="sensory_box"/>
    <property type="match status" value="6"/>
</dbReference>
<dbReference type="InterPro" id="IPR036097">
    <property type="entry name" value="HisK_dim/P_sf"/>
</dbReference>
<feature type="domain" description="PAS" evidence="8">
    <location>
        <begin position="547"/>
        <end position="619"/>
    </location>
</feature>
<feature type="domain" description="PAS" evidence="8">
    <location>
        <begin position="293"/>
        <end position="363"/>
    </location>
</feature>
<feature type="coiled-coil region" evidence="6">
    <location>
        <begin position="1"/>
        <end position="52"/>
    </location>
</feature>
<keyword evidence="3" id="KW-0597">Phosphoprotein</keyword>
<feature type="domain" description="PAS" evidence="8">
    <location>
        <begin position="169"/>
        <end position="244"/>
    </location>
</feature>
<comment type="caution">
    <text evidence="10">The sequence shown here is derived from an EMBL/GenBank/DDBJ whole genome shotgun (WGS) entry which is preliminary data.</text>
</comment>
<feature type="domain" description="PAC" evidence="9">
    <location>
        <begin position="246"/>
        <end position="296"/>
    </location>
</feature>
<reference evidence="10 11" key="1">
    <citation type="journal article" date="2017" name="BMC Genomics">
        <title>Genomic analysis of methanogenic archaea reveals a shift towards energy conservation.</title>
        <authorList>
            <person name="Gilmore S.P."/>
            <person name="Henske J.K."/>
            <person name="Sexton J.A."/>
            <person name="Solomon K.V."/>
            <person name="Seppala S."/>
            <person name="Yoo J.I."/>
            <person name="Huyett L.M."/>
            <person name="Pressman A."/>
            <person name="Cogan J.Z."/>
            <person name="Kivenson V."/>
            <person name="Peng X."/>
            <person name="Tan Y."/>
            <person name="Valentine D.L."/>
            <person name="O'Malley M.A."/>
        </authorList>
    </citation>
    <scope>NUCLEOTIDE SEQUENCE [LARGE SCALE GENOMIC DNA]</scope>
    <source>
        <strain evidence="10 11">M.o.H.</strain>
    </source>
</reference>
<feature type="domain" description="PAC" evidence="9">
    <location>
        <begin position="748"/>
        <end position="798"/>
    </location>
</feature>
<dbReference type="InterPro" id="IPR000014">
    <property type="entry name" value="PAS"/>
</dbReference>
<dbReference type="PANTHER" id="PTHR43304">
    <property type="entry name" value="PHYTOCHROME-LIKE PROTEIN CPH1"/>
    <property type="match status" value="1"/>
</dbReference>
<dbReference type="SUPFAM" id="SSF55874">
    <property type="entry name" value="ATPase domain of HSP90 chaperone/DNA topoisomerase II/histidine kinase"/>
    <property type="match status" value="1"/>
</dbReference>
<dbReference type="EC" id="2.7.13.3" evidence="2"/>
<dbReference type="SUPFAM" id="SSF47384">
    <property type="entry name" value="Homodimeric domain of signal transducing histidine kinase"/>
    <property type="match status" value="1"/>
</dbReference>
<gene>
    <name evidence="10" type="ORF">ASJ80_10230</name>
</gene>
<evidence type="ECO:0000256" key="6">
    <source>
        <dbReference type="SAM" id="Coils"/>
    </source>
</evidence>
<dbReference type="Pfam" id="PF08447">
    <property type="entry name" value="PAS_3"/>
    <property type="match status" value="1"/>
</dbReference>
<dbReference type="Pfam" id="PF00512">
    <property type="entry name" value="HisKA"/>
    <property type="match status" value="1"/>
</dbReference>
<dbReference type="InterPro" id="IPR003594">
    <property type="entry name" value="HATPase_dom"/>
</dbReference>
<evidence type="ECO:0000313" key="10">
    <source>
        <dbReference type="EMBL" id="PAV05356.1"/>
    </source>
</evidence>